<sequence length="267" mass="28979">MAFFQHVFHYYTRKTTSARAFLAELATTPSSNVSSAANQSGSATVSPDTSRISNLAGSIVSLSASAFFAFTVVLVIYYYFEVYSKRTTDGRRILTHENGGRGDNGSSAGSPPMIHVIEGIPMHYSAASPTQHESTEEVASLRRLAQASPAVIPQGSSVSVAYHVHSRGRDREIRMRTLDADPHVFNPFSLPSSSVEAQPCAGHIVEAGEGEQQLLGGEEALKRLDYGSAMYYSRPVEEPQHKDSSEEDESDDVVTFRDDSENPPSGK</sequence>
<protein>
    <recommendedName>
        <fullName evidence="5">Transmembrane protein</fullName>
    </recommendedName>
</protein>
<evidence type="ECO:0000256" key="1">
    <source>
        <dbReference type="SAM" id="MobiDB-lite"/>
    </source>
</evidence>
<keyword evidence="2" id="KW-0472">Membrane</keyword>
<evidence type="ECO:0000313" key="3">
    <source>
        <dbReference type="EMBL" id="CBZ29241.1"/>
    </source>
</evidence>
<keyword evidence="2" id="KW-0812">Transmembrane</keyword>
<evidence type="ECO:0000256" key="2">
    <source>
        <dbReference type="SAM" id="Phobius"/>
    </source>
</evidence>
<proteinExistence type="predicted"/>
<accession>E9B1Y4</accession>
<dbReference type="OMA" id="EGIPMHY"/>
<keyword evidence="2" id="KW-1133">Transmembrane helix</keyword>
<name>E9B1Y4_LEIMU</name>
<feature type="region of interest" description="Disordered" evidence="1">
    <location>
        <begin position="232"/>
        <end position="267"/>
    </location>
</feature>
<dbReference type="Proteomes" id="UP000007259">
    <property type="component" value="Chromosome 30"/>
</dbReference>
<dbReference type="RefSeq" id="XP_003877704.1">
    <property type="nucleotide sequence ID" value="XM_003877655.1"/>
</dbReference>
<dbReference type="OrthoDB" id="266909at2759"/>
<dbReference type="AlphaFoldDB" id="E9B1Y4"/>
<reference evidence="3 4" key="1">
    <citation type="journal article" date="2011" name="Genome Res.">
        <title>Chromosome and gene copy number variation allow major structural change between species and strains of Leishmania.</title>
        <authorList>
            <person name="Rogers M.B."/>
            <person name="Hilley J.D."/>
            <person name="Dickens N.J."/>
            <person name="Wilkes J."/>
            <person name="Bates P.A."/>
            <person name="Depledge D.P."/>
            <person name="Harris D."/>
            <person name="Her Y."/>
            <person name="Herzyk P."/>
            <person name="Imamura H."/>
            <person name="Otto T.D."/>
            <person name="Sanders M."/>
            <person name="Seeger K."/>
            <person name="Dujardin J.C."/>
            <person name="Berriman M."/>
            <person name="Smith D.F."/>
            <person name="Hertz-Fowler C."/>
            <person name="Mottram J.C."/>
        </authorList>
    </citation>
    <scope>NUCLEOTIDE SEQUENCE [LARGE SCALE GENOMIC DNA]</scope>
    <source>
        <strain evidence="3 4">MHOM/GT/2001/U1103</strain>
    </source>
</reference>
<keyword evidence="4" id="KW-1185">Reference proteome</keyword>
<feature type="transmembrane region" description="Helical" evidence="2">
    <location>
        <begin position="55"/>
        <end position="80"/>
    </location>
</feature>
<dbReference type="KEGG" id="lmi:LMXM_30_1860"/>
<organism evidence="3 4">
    <name type="scientific">Leishmania mexicana (strain MHOM/GT/2001/U1103)</name>
    <dbReference type="NCBI Taxonomy" id="929439"/>
    <lineage>
        <taxon>Eukaryota</taxon>
        <taxon>Discoba</taxon>
        <taxon>Euglenozoa</taxon>
        <taxon>Kinetoplastea</taxon>
        <taxon>Metakinetoplastina</taxon>
        <taxon>Trypanosomatida</taxon>
        <taxon>Trypanosomatidae</taxon>
        <taxon>Leishmaniinae</taxon>
        <taxon>Leishmania</taxon>
    </lineage>
</organism>
<gene>
    <name evidence="3" type="ORF">LMXM_30_1860</name>
</gene>
<dbReference type="EMBL" id="FR799583">
    <property type="protein sequence ID" value="CBZ29241.1"/>
    <property type="molecule type" value="Genomic_DNA"/>
</dbReference>
<dbReference type="PhylomeDB" id="E9B1Y4"/>
<dbReference type="VEuPathDB" id="TriTrypDB:LmxM.30.1860"/>
<feature type="compositionally biased region" description="Basic and acidic residues" evidence="1">
    <location>
        <begin position="235"/>
        <end position="244"/>
    </location>
</feature>
<dbReference type="GeneID" id="13451948"/>
<evidence type="ECO:0000313" key="4">
    <source>
        <dbReference type="Proteomes" id="UP000007259"/>
    </source>
</evidence>
<evidence type="ECO:0008006" key="5">
    <source>
        <dbReference type="Google" id="ProtNLM"/>
    </source>
</evidence>